<name>A0A1B0CEB7_LUTLO</name>
<feature type="transmembrane region" description="Helical" evidence="1">
    <location>
        <begin position="94"/>
        <end position="114"/>
    </location>
</feature>
<dbReference type="VEuPathDB" id="VectorBase:LLOJ002687"/>
<feature type="transmembrane region" description="Helical" evidence="1">
    <location>
        <begin position="65"/>
        <end position="88"/>
    </location>
</feature>
<feature type="transmembrane region" description="Helical" evidence="1">
    <location>
        <begin position="126"/>
        <end position="150"/>
    </location>
</feature>
<protein>
    <submittedName>
        <fullName evidence="2">Uncharacterized protein</fullName>
    </submittedName>
</protein>
<dbReference type="VEuPathDB" id="VectorBase:LLONM1_010588"/>
<dbReference type="Proteomes" id="UP000092461">
    <property type="component" value="Unassembled WGS sequence"/>
</dbReference>
<evidence type="ECO:0000313" key="2">
    <source>
        <dbReference type="EnsemblMetazoa" id="LLOJ002687-PA"/>
    </source>
</evidence>
<dbReference type="EnsemblMetazoa" id="LLOJ002687-RA">
    <property type="protein sequence ID" value="LLOJ002687-PA"/>
    <property type="gene ID" value="LLOJ002687"/>
</dbReference>
<feature type="transmembrane region" description="Helical" evidence="1">
    <location>
        <begin position="186"/>
        <end position="206"/>
    </location>
</feature>
<reference evidence="2" key="1">
    <citation type="submission" date="2020-05" db="UniProtKB">
        <authorList>
            <consortium name="EnsemblMetazoa"/>
        </authorList>
    </citation>
    <scope>IDENTIFICATION</scope>
    <source>
        <strain evidence="2">Jacobina</strain>
    </source>
</reference>
<keyword evidence="1" id="KW-0812">Transmembrane</keyword>
<sequence>MFVVENVFMRRESEQLANKYHAKRLQSESWDERKWELRAFKNTCKNFCVEGVYNTYMLRLQRSYLSIYLVIETFFGLLHTIIIVGQATKSNLSITVEVFAYLITILIVWLAFFVNFREEQVKKRPWLPFAGSCIALFFLVMADLTVPLYHEVSTHPQPPLRPGYACHILLSIYIFYPIMNNWHTMLLGAATTAAYLTVLAMITYRLDARQDLKSY</sequence>
<dbReference type="EMBL" id="AJWK01008722">
    <property type="status" value="NOT_ANNOTATED_CDS"/>
    <property type="molecule type" value="Genomic_DNA"/>
</dbReference>
<keyword evidence="3" id="KW-1185">Reference proteome</keyword>
<keyword evidence="1" id="KW-1133">Transmembrane helix</keyword>
<evidence type="ECO:0000313" key="3">
    <source>
        <dbReference type="Proteomes" id="UP000092461"/>
    </source>
</evidence>
<evidence type="ECO:0000256" key="1">
    <source>
        <dbReference type="SAM" id="Phobius"/>
    </source>
</evidence>
<accession>A0A1B0CEB7</accession>
<dbReference type="AlphaFoldDB" id="A0A1B0CEB7"/>
<proteinExistence type="predicted"/>
<organism evidence="2 3">
    <name type="scientific">Lutzomyia longipalpis</name>
    <name type="common">Sand fly</name>
    <dbReference type="NCBI Taxonomy" id="7200"/>
    <lineage>
        <taxon>Eukaryota</taxon>
        <taxon>Metazoa</taxon>
        <taxon>Ecdysozoa</taxon>
        <taxon>Arthropoda</taxon>
        <taxon>Hexapoda</taxon>
        <taxon>Insecta</taxon>
        <taxon>Pterygota</taxon>
        <taxon>Neoptera</taxon>
        <taxon>Endopterygota</taxon>
        <taxon>Diptera</taxon>
        <taxon>Nematocera</taxon>
        <taxon>Psychodoidea</taxon>
        <taxon>Psychodidae</taxon>
        <taxon>Lutzomyia</taxon>
        <taxon>Lutzomyia</taxon>
    </lineage>
</organism>
<dbReference type="EMBL" id="AJWK01008721">
    <property type="status" value="NOT_ANNOTATED_CDS"/>
    <property type="molecule type" value="Genomic_DNA"/>
</dbReference>
<keyword evidence="1" id="KW-0472">Membrane</keyword>